<feature type="domain" description="DNA-directed DNA polymerase family A palm" evidence="19">
    <location>
        <begin position="740"/>
        <end position="948"/>
    </location>
</feature>
<dbReference type="Gene3D" id="1.20.1060.10">
    <property type="entry name" value="Taq DNA Polymerase, Chain T, domain 4"/>
    <property type="match status" value="1"/>
</dbReference>
<dbReference type="Pfam" id="PF01367">
    <property type="entry name" value="5_3_exonuc"/>
    <property type="match status" value="1"/>
</dbReference>
<evidence type="ECO:0000256" key="16">
    <source>
        <dbReference type="RuleBase" id="RU004460"/>
    </source>
</evidence>
<dbReference type="FunFam" id="1.20.1060.10:FF:000001">
    <property type="entry name" value="DNA polymerase I"/>
    <property type="match status" value="1"/>
</dbReference>
<accession>A0A2M7G8P7</accession>
<dbReference type="GO" id="GO:0006302">
    <property type="term" value="P:double-strand break repair"/>
    <property type="evidence" value="ECO:0007669"/>
    <property type="project" value="TreeGrafter"/>
</dbReference>
<dbReference type="Gene3D" id="3.30.70.370">
    <property type="match status" value="1"/>
</dbReference>
<comment type="catalytic activity">
    <reaction evidence="14 16">
        <text>DNA(n) + a 2'-deoxyribonucleoside 5'-triphosphate = DNA(n+1) + diphosphate</text>
        <dbReference type="Rhea" id="RHEA:22508"/>
        <dbReference type="Rhea" id="RHEA-COMP:17339"/>
        <dbReference type="Rhea" id="RHEA-COMP:17340"/>
        <dbReference type="ChEBI" id="CHEBI:33019"/>
        <dbReference type="ChEBI" id="CHEBI:61560"/>
        <dbReference type="ChEBI" id="CHEBI:173112"/>
        <dbReference type="EC" id="2.7.7.7"/>
    </reaction>
</comment>
<keyword evidence="12 16" id="KW-0238">DNA-binding</keyword>
<evidence type="ECO:0000256" key="4">
    <source>
        <dbReference type="ARBA" id="ARBA00022679"/>
    </source>
</evidence>
<dbReference type="Pfam" id="PF02739">
    <property type="entry name" value="5_3_exonuc_N"/>
    <property type="match status" value="1"/>
</dbReference>
<dbReference type="InterPro" id="IPR029060">
    <property type="entry name" value="PIN-like_dom_sf"/>
</dbReference>
<dbReference type="InterPro" id="IPR043502">
    <property type="entry name" value="DNA/RNA_pol_sf"/>
</dbReference>
<dbReference type="SUPFAM" id="SSF47807">
    <property type="entry name" value="5' to 3' exonuclease, C-terminal subdomain"/>
    <property type="match status" value="1"/>
</dbReference>
<dbReference type="CDD" id="cd06139">
    <property type="entry name" value="DNA_polA_I_Ecoli_like_exo"/>
    <property type="match status" value="1"/>
</dbReference>
<keyword evidence="4 16" id="KW-0808">Transferase</keyword>
<keyword evidence="13 16" id="KW-0234">DNA repair</keyword>
<dbReference type="InterPro" id="IPR001098">
    <property type="entry name" value="DNA-dir_DNA_pol_A_palm_dom"/>
</dbReference>
<evidence type="ECO:0000256" key="6">
    <source>
        <dbReference type="ARBA" id="ARBA00022705"/>
    </source>
</evidence>
<dbReference type="NCBIfam" id="NF004397">
    <property type="entry name" value="PRK05755.1"/>
    <property type="match status" value="1"/>
</dbReference>
<keyword evidence="9 16" id="KW-0378">Hydrolase</keyword>
<dbReference type="SUPFAM" id="SSF53098">
    <property type="entry name" value="Ribonuclease H-like"/>
    <property type="match status" value="1"/>
</dbReference>
<dbReference type="GO" id="GO:0003887">
    <property type="term" value="F:DNA-directed DNA polymerase activity"/>
    <property type="evidence" value="ECO:0007669"/>
    <property type="project" value="UniProtKB-UniRule"/>
</dbReference>
<sequence>MVQIKYTGVFTPNNHGFLAHDCFLGLFSHEALFEPSRKISRYSERSVLVGRCLDQDWIFPSMNAHPLFFLLDGHAISYRAYFGMMKQGKPLRTRAGLPTGAVFGFTRILFELIRSYQPHLLAVCFDRPDPTHRHAQYDQYKIHRQPPPDDLILQFPYIEKMVQGLGIPVFFQPGYEADDMIGSLALQAAAQDFQVRIVTGDRDLFQLVNEKIQVLLPGKNPGEFREYTPEKVCEDYGYTPEQVIDYKALAGDTSDNIPGVRGIGEKSALKLLQKHGTLEEIYAQLDTVDSKFQAKLREGRDSAFMSQTLARIDTQAPVLFQVEECELSQPRLPELTALLQELEFNSIQRELPEIFKFFKESEGDIAQVESERKKLEPEVKILTTLAEVESLAQTLSQSLFAFDTETTGLTCLNTGLVGISFAQGEKPLENGTCWYLPVGHALTLENQNMLPQAATLELLKPVFENPNFPKVAHNAKFDMNVLSQFGIQVRGLADDTMVMDYVLQPDSRHGLKELSQSYLGLEMQPIEDLIGTGRKQITMDQVAIADAARYAGADSLACLALQKMLIEKLASDGNFKLYREIDAPLVQVLAQIEQNGVKLDTAFLTQLSQRLDFQLRELEREIYAMAGESFNLNSPKQMSVILFENLQLPVKGLKKNKTGSFSTDVSTLEKLKLYHPVIDKILEYRQLTKLKSTYVDTLPALVNSRTGRLHTTYHQAVVATGRLSSTDPNLQNIPIRTELGREIRRAFVATDAEHCLVSCDYSQIELRLLAHYSEDARFMEAFHADRDIHSQTAMDIFGLSALEDVSSEMRRIAKTTNFGIVYGQTVYGLANTLNIPNKEAARIIDQFKLRYPGVESYMHKTLEFAREKGYVETLFGRRRPLADIHHPTRNLREFAERIAINSPLQGTASDLIKLAMIRIQNWIDREQLPISILLQVHDELLFEIPLAVYEQVIPQIRAQMEEVWPLKVPLKVDIHAGANWMEAK</sequence>
<dbReference type="Gene3D" id="3.40.50.1010">
    <property type="entry name" value="5'-nuclease"/>
    <property type="match status" value="1"/>
</dbReference>
<keyword evidence="8 16" id="KW-0227">DNA damage</keyword>
<keyword evidence="11 16" id="KW-0239">DNA-directed DNA polymerase</keyword>
<evidence type="ECO:0000313" key="20">
    <source>
        <dbReference type="EMBL" id="PIW18486.1"/>
    </source>
</evidence>
<dbReference type="CDD" id="cd09898">
    <property type="entry name" value="H3TH_53EXO"/>
    <property type="match status" value="1"/>
</dbReference>
<dbReference type="PANTHER" id="PTHR10133:SF27">
    <property type="entry name" value="DNA POLYMERASE NU"/>
    <property type="match status" value="1"/>
</dbReference>
<dbReference type="InterPro" id="IPR036279">
    <property type="entry name" value="5-3_exonuclease_C_sf"/>
</dbReference>
<dbReference type="CDD" id="cd08637">
    <property type="entry name" value="DNA_pol_A_pol_I_C"/>
    <property type="match status" value="1"/>
</dbReference>
<evidence type="ECO:0000256" key="5">
    <source>
        <dbReference type="ARBA" id="ARBA00022695"/>
    </source>
</evidence>
<keyword evidence="6 16" id="KW-0235">DNA replication</keyword>
<dbReference type="InterPro" id="IPR002421">
    <property type="entry name" value="5-3_exonuclease"/>
</dbReference>
<dbReference type="Gene3D" id="3.30.420.10">
    <property type="entry name" value="Ribonuclease H-like superfamily/Ribonuclease H"/>
    <property type="match status" value="1"/>
</dbReference>
<feature type="domain" description="3'-5' exonuclease" evidence="17">
    <location>
        <begin position="379"/>
        <end position="570"/>
    </location>
</feature>
<gene>
    <name evidence="16" type="primary">polA</name>
    <name evidence="20" type="ORF">COW36_04130</name>
</gene>
<evidence type="ECO:0000256" key="3">
    <source>
        <dbReference type="ARBA" id="ARBA00020311"/>
    </source>
</evidence>
<evidence type="ECO:0000256" key="13">
    <source>
        <dbReference type="ARBA" id="ARBA00023204"/>
    </source>
</evidence>
<evidence type="ECO:0000259" key="18">
    <source>
        <dbReference type="SMART" id="SM00475"/>
    </source>
</evidence>
<keyword evidence="10 16" id="KW-0269">Exonuclease</keyword>
<dbReference type="InterPro" id="IPR018320">
    <property type="entry name" value="DNA_polymerase_1"/>
</dbReference>
<dbReference type="SUPFAM" id="SSF88723">
    <property type="entry name" value="PIN domain-like"/>
    <property type="match status" value="1"/>
</dbReference>
<dbReference type="SMART" id="SM00482">
    <property type="entry name" value="POLAc"/>
    <property type="match status" value="1"/>
</dbReference>
<dbReference type="Gene3D" id="1.10.150.20">
    <property type="entry name" value="5' to 3' exonuclease, C-terminal subdomain"/>
    <property type="match status" value="2"/>
</dbReference>
<dbReference type="InterPro" id="IPR008918">
    <property type="entry name" value="HhH2"/>
</dbReference>
<evidence type="ECO:0000256" key="15">
    <source>
        <dbReference type="NCBIfam" id="TIGR00593"/>
    </source>
</evidence>
<protein>
    <recommendedName>
        <fullName evidence="3 15">DNA polymerase I</fullName>
        <ecNumber evidence="2 15">2.7.7.7</ecNumber>
    </recommendedName>
</protein>
<dbReference type="SMART" id="SM00279">
    <property type="entry name" value="HhH2"/>
    <property type="match status" value="1"/>
</dbReference>
<dbReference type="AlphaFoldDB" id="A0A2M7G8P7"/>
<evidence type="ECO:0000259" key="19">
    <source>
        <dbReference type="SMART" id="SM00482"/>
    </source>
</evidence>
<dbReference type="InterPro" id="IPR002562">
    <property type="entry name" value="3'-5'_exonuclease_dom"/>
</dbReference>
<evidence type="ECO:0000256" key="1">
    <source>
        <dbReference type="ARBA" id="ARBA00007705"/>
    </source>
</evidence>
<reference evidence="20 21" key="1">
    <citation type="submission" date="2017-09" db="EMBL/GenBank/DDBJ databases">
        <title>Depth-based differentiation of microbial function through sediment-hosted aquifers and enrichment of novel symbionts in the deep terrestrial subsurface.</title>
        <authorList>
            <person name="Probst A.J."/>
            <person name="Ladd B."/>
            <person name="Jarett J.K."/>
            <person name="Geller-Mcgrath D.E."/>
            <person name="Sieber C.M."/>
            <person name="Emerson J.B."/>
            <person name="Anantharaman K."/>
            <person name="Thomas B.C."/>
            <person name="Malmstrom R."/>
            <person name="Stieglmeier M."/>
            <person name="Klingl A."/>
            <person name="Woyke T."/>
            <person name="Ryan C.M."/>
            <person name="Banfield J.F."/>
        </authorList>
    </citation>
    <scope>NUCLEOTIDE SEQUENCE [LARGE SCALE GENOMIC DNA]</scope>
    <source>
        <strain evidence="20">CG17_big_fil_post_rev_8_21_14_2_50_48_46</strain>
    </source>
</reference>
<dbReference type="InterPro" id="IPR036397">
    <property type="entry name" value="RNaseH_sf"/>
</dbReference>
<dbReference type="SMART" id="SM00475">
    <property type="entry name" value="53EXOc"/>
    <property type="match status" value="1"/>
</dbReference>
<dbReference type="Pfam" id="PF01612">
    <property type="entry name" value="DNA_pol_A_exo1"/>
    <property type="match status" value="1"/>
</dbReference>
<dbReference type="FunFam" id="1.10.150.20:FF:000003">
    <property type="entry name" value="DNA polymerase I"/>
    <property type="match status" value="1"/>
</dbReference>
<proteinExistence type="inferred from homology"/>
<feature type="domain" description="5'-3' exonuclease" evidence="18">
    <location>
        <begin position="64"/>
        <end position="328"/>
    </location>
</feature>
<dbReference type="FunFam" id="1.10.150.20:FF:000002">
    <property type="entry name" value="DNA polymerase I"/>
    <property type="match status" value="1"/>
</dbReference>
<dbReference type="GO" id="GO:0003677">
    <property type="term" value="F:DNA binding"/>
    <property type="evidence" value="ECO:0007669"/>
    <property type="project" value="UniProtKB-UniRule"/>
</dbReference>
<dbReference type="GO" id="GO:0008409">
    <property type="term" value="F:5'-3' exonuclease activity"/>
    <property type="evidence" value="ECO:0007669"/>
    <property type="project" value="UniProtKB-UniRule"/>
</dbReference>
<keyword evidence="7" id="KW-0540">Nuclease</keyword>
<dbReference type="GO" id="GO:0008408">
    <property type="term" value="F:3'-5' exonuclease activity"/>
    <property type="evidence" value="ECO:0007669"/>
    <property type="project" value="UniProtKB-UniRule"/>
</dbReference>
<evidence type="ECO:0000256" key="12">
    <source>
        <dbReference type="ARBA" id="ARBA00023125"/>
    </source>
</evidence>
<evidence type="ECO:0000256" key="9">
    <source>
        <dbReference type="ARBA" id="ARBA00022801"/>
    </source>
</evidence>
<dbReference type="GO" id="GO:0006261">
    <property type="term" value="P:DNA-templated DNA replication"/>
    <property type="evidence" value="ECO:0007669"/>
    <property type="project" value="UniProtKB-UniRule"/>
</dbReference>
<comment type="similarity">
    <text evidence="1 16">Belongs to the DNA polymerase type-A family.</text>
</comment>
<dbReference type="EC" id="2.7.7.7" evidence="2 15"/>
<comment type="caution">
    <text evidence="20">The sequence shown here is derived from an EMBL/GenBank/DDBJ whole genome shotgun (WGS) entry which is preliminary data.</text>
</comment>
<name>A0A2M7G8P7_9BACT</name>
<dbReference type="InterPro" id="IPR020045">
    <property type="entry name" value="DNA_polI_H3TH"/>
</dbReference>
<evidence type="ECO:0000256" key="10">
    <source>
        <dbReference type="ARBA" id="ARBA00022839"/>
    </source>
</evidence>
<evidence type="ECO:0000256" key="2">
    <source>
        <dbReference type="ARBA" id="ARBA00012417"/>
    </source>
</evidence>
<dbReference type="InterPro" id="IPR012337">
    <property type="entry name" value="RNaseH-like_sf"/>
</dbReference>
<evidence type="ECO:0000256" key="7">
    <source>
        <dbReference type="ARBA" id="ARBA00022722"/>
    </source>
</evidence>
<dbReference type="PANTHER" id="PTHR10133">
    <property type="entry name" value="DNA POLYMERASE I"/>
    <property type="match status" value="1"/>
</dbReference>
<dbReference type="CDD" id="cd09859">
    <property type="entry name" value="PIN_53EXO"/>
    <property type="match status" value="1"/>
</dbReference>
<dbReference type="NCBIfam" id="TIGR00593">
    <property type="entry name" value="pola"/>
    <property type="match status" value="1"/>
</dbReference>
<comment type="function">
    <text evidence="16">In addition to polymerase activity, this DNA polymerase exhibits 3'-5' and 5'-3' exonuclease activity.</text>
</comment>
<evidence type="ECO:0000313" key="21">
    <source>
        <dbReference type="Proteomes" id="UP000231019"/>
    </source>
</evidence>
<evidence type="ECO:0000259" key="17">
    <source>
        <dbReference type="SMART" id="SM00474"/>
    </source>
</evidence>
<evidence type="ECO:0000256" key="11">
    <source>
        <dbReference type="ARBA" id="ARBA00022932"/>
    </source>
</evidence>
<dbReference type="InterPro" id="IPR002298">
    <property type="entry name" value="DNA_polymerase_A"/>
</dbReference>
<evidence type="ECO:0000256" key="14">
    <source>
        <dbReference type="ARBA" id="ARBA00049244"/>
    </source>
</evidence>
<evidence type="ECO:0000256" key="8">
    <source>
        <dbReference type="ARBA" id="ARBA00022763"/>
    </source>
</evidence>
<organism evidence="20 21">
    <name type="scientific">bacterium (Candidatus Blackallbacteria) CG17_big_fil_post_rev_8_21_14_2_50_48_46</name>
    <dbReference type="NCBI Taxonomy" id="2014261"/>
    <lineage>
        <taxon>Bacteria</taxon>
        <taxon>Candidatus Blackallbacteria</taxon>
    </lineage>
</organism>
<dbReference type="SMART" id="SM00474">
    <property type="entry name" value="35EXOc"/>
    <property type="match status" value="1"/>
</dbReference>
<keyword evidence="5 16" id="KW-0548">Nucleotidyltransferase</keyword>
<dbReference type="Pfam" id="PF00476">
    <property type="entry name" value="DNA_pol_A"/>
    <property type="match status" value="1"/>
</dbReference>
<dbReference type="EMBL" id="PFFQ01000012">
    <property type="protein sequence ID" value="PIW18486.1"/>
    <property type="molecule type" value="Genomic_DNA"/>
</dbReference>
<dbReference type="PRINTS" id="PR00868">
    <property type="entry name" value="DNAPOLI"/>
</dbReference>
<dbReference type="InterPro" id="IPR020046">
    <property type="entry name" value="5-3_exonucl_a-hlix_arch_N"/>
</dbReference>
<dbReference type="Proteomes" id="UP000231019">
    <property type="component" value="Unassembled WGS sequence"/>
</dbReference>
<dbReference type="SUPFAM" id="SSF56672">
    <property type="entry name" value="DNA/RNA polymerases"/>
    <property type="match status" value="1"/>
</dbReference>